<evidence type="ECO:0000313" key="2">
    <source>
        <dbReference type="EMBL" id="ODN72663.1"/>
    </source>
</evidence>
<dbReference type="RefSeq" id="XP_019027738.1">
    <property type="nucleotide sequence ID" value="XM_019180281.1"/>
</dbReference>
<dbReference type="Proteomes" id="UP000094819">
    <property type="component" value="Unassembled WGS sequence"/>
</dbReference>
<accession>A0A1E3H8M9</accession>
<feature type="region of interest" description="Disordered" evidence="1">
    <location>
        <begin position="170"/>
        <end position="249"/>
    </location>
</feature>
<name>A0A1E3H8M9_9TREE</name>
<sequence>MGPKTPQTPKTPGNAMFSKGKSAPKSAPKSASKSDSTDGDNSRFQWTRSLRGHDSRFAEAHLVDWMRELENWENWGVTMEAQIKQAREEVIPYLEDAGFSTASSLTPKNVVARIKAIKAKFSQAQVLSKPQITGEGLSDEDVENGMTEWKERVLAKCEYYFELEPTISTSTGDVTKGLRTHDVASRKSDDGPETDNNLGAERMSVYKRKAPVDDDTDEGGDLHWPDEEGRANKKKGGRGSGGRREAREAVDFSDALATISKENRQGQMELAMFRAQEEKSGKMELAVYQAEVGQRVDDARMEREDRRLEMEATKMAAEVEAMQQRLTMEQEGKSQEREVAALRYAKELYELSVTVGEPISLPEALATAKKAMKCAK</sequence>
<organism evidence="2 3">
    <name type="scientific">Cryptococcus wingfieldii CBS 7118</name>
    <dbReference type="NCBI Taxonomy" id="1295528"/>
    <lineage>
        <taxon>Eukaryota</taxon>
        <taxon>Fungi</taxon>
        <taxon>Dikarya</taxon>
        <taxon>Basidiomycota</taxon>
        <taxon>Agaricomycotina</taxon>
        <taxon>Tremellomycetes</taxon>
        <taxon>Tremellales</taxon>
        <taxon>Cryptococcaceae</taxon>
        <taxon>Cryptococcus</taxon>
    </lineage>
</organism>
<feature type="compositionally biased region" description="Basic and acidic residues" evidence="1">
    <location>
        <begin position="179"/>
        <end position="190"/>
    </location>
</feature>
<feature type="compositionally biased region" description="Low complexity" evidence="1">
    <location>
        <begin position="1"/>
        <end position="34"/>
    </location>
</feature>
<dbReference type="PANTHER" id="PTHR33324:SF2">
    <property type="entry name" value="MYB_SANT-LIKE DNA-BINDING DOMAIN-CONTAINING PROTEIN"/>
    <property type="match status" value="1"/>
</dbReference>
<feature type="region of interest" description="Disordered" evidence="1">
    <location>
        <begin position="1"/>
        <end position="44"/>
    </location>
</feature>
<feature type="compositionally biased region" description="Basic and acidic residues" evidence="1">
    <location>
        <begin position="220"/>
        <end position="231"/>
    </location>
</feature>
<comment type="caution">
    <text evidence="2">The sequence shown here is derived from an EMBL/GenBank/DDBJ whole genome shotgun (WGS) entry which is preliminary data.</text>
</comment>
<gene>
    <name evidence="2" type="ORF">L198_08316</name>
</gene>
<dbReference type="PANTHER" id="PTHR33324">
    <property type="entry name" value="EXPRESSED PROTEIN"/>
    <property type="match status" value="1"/>
</dbReference>
<dbReference type="AlphaFoldDB" id="A0A1E3H8M9"/>
<evidence type="ECO:0000313" key="3">
    <source>
        <dbReference type="Proteomes" id="UP000094819"/>
    </source>
</evidence>
<reference evidence="2 3" key="1">
    <citation type="submission" date="2016-06" db="EMBL/GenBank/DDBJ databases">
        <title>Evolution of pathogenesis and genome organization in the Tremellales.</title>
        <authorList>
            <person name="Cuomo C."/>
            <person name="Litvintseva A."/>
            <person name="Heitman J."/>
            <person name="Chen Y."/>
            <person name="Sun S."/>
            <person name="Springer D."/>
            <person name="Dromer F."/>
            <person name="Young S."/>
            <person name="Zeng Q."/>
            <person name="Chapman S."/>
            <person name="Gujja S."/>
            <person name="Saif S."/>
            <person name="Birren B."/>
        </authorList>
    </citation>
    <scope>NUCLEOTIDE SEQUENCE [LARGE SCALE GENOMIC DNA]</scope>
    <source>
        <strain evidence="2 3">CBS 7118</strain>
    </source>
</reference>
<keyword evidence="3" id="KW-1185">Reference proteome</keyword>
<dbReference type="GeneID" id="30197526"/>
<dbReference type="EMBL" id="AWGH01000076">
    <property type="protein sequence ID" value="ODN72663.1"/>
    <property type="molecule type" value="Genomic_DNA"/>
</dbReference>
<proteinExistence type="predicted"/>
<evidence type="ECO:0000256" key="1">
    <source>
        <dbReference type="SAM" id="MobiDB-lite"/>
    </source>
</evidence>
<protein>
    <submittedName>
        <fullName evidence="2">Uncharacterized protein</fullName>
    </submittedName>
</protein>